<keyword evidence="2" id="KW-1133">Transmembrane helix</keyword>
<feature type="transmembrane region" description="Helical" evidence="2">
    <location>
        <begin position="36"/>
        <end position="58"/>
    </location>
</feature>
<dbReference type="InterPro" id="IPR008686">
    <property type="entry name" value="RNA_pol_mitovir"/>
</dbReference>
<dbReference type="GO" id="GO:0003968">
    <property type="term" value="F:RNA-directed RNA polymerase activity"/>
    <property type="evidence" value="ECO:0007669"/>
    <property type="project" value="UniProtKB-KW"/>
</dbReference>
<feature type="compositionally biased region" description="Low complexity" evidence="1">
    <location>
        <begin position="111"/>
        <end position="121"/>
    </location>
</feature>
<name>A0A0M5KSK6_9VIRU</name>
<protein>
    <submittedName>
        <fullName evidence="3">RNA-dependent RNA polymerase</fullName>
    </submittedName>
</protein>
<keyword evidence="3" id="KW-0808">Transferase</keyword>
<dbReference type="EMBL" id="KP900905">
    <property type="protein sequence ID" value="ALD89115.1"/>
    <property type="molecule type" value="Genomic_RNA"/>
</dbReference>
<reference evidence="3" key="1">
    <citation type="journal article" date="2016" name="J. Virol.">
        <title>Identification of diverse mycoviruses through metatranscriptomics characterization of the viromes of five major fungal plant pathogens.</title>
        <authorList>
            <person name="Marzano S.-Y.L."/>
            <person name="Nelson B.D."/>
            <person name="Ajayi-Oyetunde O."/>
            <person name="Bradley C.A."/>
            <person name="Hughes T.J."/>
            <person name="Hartman G.L."/>
            <person name="Eastburn D.M."/>
            <person name="Domier L.L."/>
        </authorList>
    </citation>
    <scope>NUCLEOTIDE SEQUENCE</scope>
    <source>
        <strain evidence="3">K-4-186a</strain>
    </source>
</reference>
<sequence>MRMINRYTVTSFTMIITLIAMTAFLSLLHYTGTEYWLVYLVNQPIEYHLCIIVVLMLIKVSKTVYSFYPTILGLYRSILRVIARVENVSSRLSKINTEDSPFKNGGKRRFSSSLNNSSSPSQTPFGFAPGKGGNPVGESFEGASSHKVKGLNESFSYSKKVMDRFFKTIAKEGTLVTLDIMVKRFNKKLNKFQIVKNRLPQLSSLFSKIGFRMFGAVFTGKGKYSSRMRQLYAFLVHLQNMKRNHGSTYVVKYLKTSQLAIQKAIAGTKVLSLRQLDDSLPFPYLATCGLPRFIPIRDRQLMLVNGSPSVIRWWLTLYSVYRVLSIPGKLKLETITDPMTVLASGVYEVADEIRNLISPSMFDTSELNSARFLFLESASAGTRVSWMGFLSDVIGLKANPRVYNALLDYLSVTGNYRMAALLRYFSENIDLLKGQMALTSDLNLENVPLLGKLSTKKEAAGKVRVFAMVDAWTQSALHPLHKMLFKFLKTLPNDATFDQNKSVKRCQVKAAITGKSFGYDLSA</sequence>
<evidence type="ECO:0000313" key="3">
    <source>
        <dbReference type="EMBL" id="ALD89115.1"/>
    </source>
</evidence>
<keyword evidence="2" id="KW-0812">Transmembrane</keyword>
<keyword evidence="2" id="KW-0472">Membrane</keyword>
<keyword evidence="3" id="KW-0696">RNA-directed RNA polymerase</keyword>
<keyword evidence="3" id="KW-0548">Nucleotidyltransferase</keyword>
<evidence type="ECO:0000256" key="1">
    <source>
        <dbReference type="SAM" id="MobiDB-lite"/>
    </source>
</evidence>
<feature type="transmembrane region" description="Helical" evidence="2">
    <location>
        <begin position="12"/>
        <end position="30"/>
    </location>
</feature>
<dbReference type="Pfam" id="PF05919">
    <property type="entry name" value="Mitovir_RNA_pol"/>
    <property type="match status" value="1"/>
</dbReference>
<proteinExistence type="predicted"/>
<accession>A0A0M5KSK6</accession>
<feature type="region of interest" description="Disordered" evidence="1">
    <location>
        <begin position="99"/>
        <end position="128"/>
    </location>
</feature>
<organism evidence="3">
    <name type="scientific">Rhizoctonia solani mitovirus 1</name>
    <dbReference type="NCBI Taxonomy" id="1708330"/>
    <lineage>
        <taxon>Viruses</taxon>
        <taxon>Riboviria</taxon>
        <taxon>Orthornavirae</taxon>
        <taxon>Lenarviricota</taxon>
        <taxon>Howeltoviricetes</taxon>
        <taxon>Cryppavirales</taxon>
        <taxon>Mitoviridae</taxon>
        <taxon>Mitovirus</taxon>
    </lineage>
</organism>
<feature type="transmembrane region" description="Helical" evidence="2">
    <location>
        <begin position="65"/>
        <end position="83"/>
    </location>
</feature>
<evidence type="ECO:0000256" key="2">
    <source>
        <dbReference type="SAM" id="Phobius"/>
    </source>
</evidence>
<feature type="non-terminal residue" evidence="3">
    <location>
        <position position="523"/>
    </location>
</feature>